<protein>
    <submittedName>
        <fullName evidence="1">Phage related protein</fullName>
    </submittedName>
</protein>
<dbReference type="AlphaFoldDB" id="A0A089QF01"/>
<dbReference type="EMBL" id="CP007648">
    <property type="protein sequence ID" value="AIR11659.1"/>
    <property type="molecule type" value="Genomic_DNA"/>
</dbReference>
<dbReference type="KEGG" id="lsj:LSJ_3039"/>
<proteinExistence type="predicted"/>
<gene>
    <name evidence="1" type="ORF">LSJ_3039</name>
</gene>
<evidence type="ECO:0000313" key="2">
    <source>
        <dbReference type="Proteomes" id="UP000029488"/>
    </source>
</evidence>
<name>A0A089QF01_9LACO</name>
<geneLocation type="plasmid" evidence="1 2">
    <name>pMP1046B</name>
</geneLocation>
<keyword evidence="1" id="KW-0614">Plasmid</keyword>
<reference evidence="1 2" key="1">
    <citation type="journal article" date="2014" name="BMC Genomics">
        <title>Unusual genome complexity in Lactobacillus salivarius JCM1046.</title>
        <authorList>
            <person name="Raftis E.J."/>
            <person name="Forde B.M."/>
            <person name="Claesson M.J."/>
            <person name="O'Toole P.W."/>
        </authorList>
    </citation>
    <scope>NUCLEOTIDE SEQUENCE [LARGE SCALE GENOMIC DNA]</scope>
    <source>
        <strain evidence="1 2">JCM1046</strain>
        <plasmid evidence="1 2">pMP1046B</plasmid>
    </source>
</reference>
<accession>A0A089QF01</accession>
<sequence>MFALGFPKSAYIDAENGTTFYEGTDKAEQVVGFLETQSFQDITQQTKELVKLMKKGDKTFETLVIDSETKIYENLQEALLTVDEKRAREKGQDALDANISMRSWGKIKQKARSMQNLKLQLASTGMNVVSIAQPKDTMEDLGNGKRIKVGIEPDMKKQAKFDYDVVLRFYTEDGKYYAQVEKDRTEAHLRDEIIENPSFEDWAEVIADRKDLKAVDVDYNVDTEKAKASYEKELDNEDLDSLPKTEQIKVMWGELSQDDKKEFAGRIKTEIGITGTLSKASDDQLTQALELLKTDFA</sequence>
<evidence type="ECO:0000313" key="1">
    <source>
        <dbReference type="EMBL" id="AIR11659.1"/>
    </source>
</evidence>
<dbReference type="Proteomes" id="UP000029488">
    <property type="component" value="Plasmid pMP1046B"/>
</dbReference>
<organism evidence="1 2">
    <name type="scientific">Ligilactobacillus salivarius</name>
    <dbReference type="NCBI Taxonomy" id="1624"/>
    <lineage>
        <taxon>Bacteria</taxon>
        <taxon>Bacillati</taxon>
        <taxon>Bacillota</taxon>
        <taxon>Bacilli</taxon>
        <taxon>Lactobacillales</taxon>
        <taxon>Lactobacillaceae</taxon>
        <taxon>Ligilactobacillus</taxon>
    </lineage>
</organism>
<dbReference type="Pfam" id="PF13479">
    <property type="entry name" value="AAA_24"/>
    <property type="match status" value="1"/>
</dbReference>